<dbReference type="InterPro" id="IPR012094">
    <property type="entry name" value="tRNA_Ile_lys_synt"/>
</dbReference>
<keyword evidence="9" id="KW-1185">Reference proteome</keyword>
<evidence type="ECO:0000313" key="9">
    <source>
        <dbReference type="Proteomes" id="UP001498398"/>
    </source>
</evidence>
<accession>A0ABR1JUN3</accession>
<dbReference type="Proteomes" id="UP001498398">
    <property type="component" value="Unassembled WGS sequence"/>
</dbReference>
<dbReference type="EC" id="6.3.4.19" evidence="1"/>
<feature type="domain" description="tRNA(Ile)-lysidine/2-thiocytidine synthase N-terminal" evidence="7">
    <location>
        <begin position="16"/>
        <end position="228"/>
    </location>
</feature>
<dbReference type="HAMAP" id="MF_01161">
    <property type="entry name" value="tRNA_Ile_lys_synt"/>
    <property type="match status" value="1"/>
</dbReference>
<name>A0ABR1JUN3_9AGAR</name>
<keyword evidence="4" id="KW-0547">Nucleotide-binding</keyword>
<evidence type="ECO:0000256" key="1">
    <source>
        <dbReference type="ARBA" id="ARBA00013267"/>
    </source>
</evidence>
<evidence type="ECO:0000259" key="7">
    <source>
        <dbReference type="Pfam" id="PF01171"/>
    </source>
</evidence>
<proteinExistence type="inferred from homology"/>
<keyword evidence="3" id="KW-0819">tRNA processing</keyword>
<dbReference type="NCBIfam" id="TIGR02432">
    <property type="entry name" value="lysidine_TilS_N"/>
    <property type="match status" value="1"/>
</dbReference>
<comment type="caution">
    <text evidence="8">The sequence shown here is derived from an EMBL/GenBank/DDBJ whole genome shotgun (WGS) entry which is preliminary data.</text>
</comment>
<keyword evidence="2" id="KW-0436">Ligase</keyword>
<dbReference type="CDD" id="cd01992">
    <property type="entry name" value="TilS_N"/>
    <property type="match status" value="1"/>
</dbReference>
<evidence type="ECO:0000256" key="5">
    <source>
        <dbReference type="ARBA" id="ARBA00022840"/>
    </source>
</evidence>
<organism evidence="8 9">
    <name type="scientific">Marasmiellus scandens</name>
    <dbReference type="NCBI Taxonomy" id="2682957"/>
    <lineage>
        <taxon>Eukaryota</taxon>
        <taxon>Fungi</taxon>
        <taxon>Dikarya</taxon>
        <taxon>Basidiomycota</taxon>
        <taxon>Agaricomycotina</taxon>
        <taxon>Agaricomycetes</taxon>
        <taxon>Agaricomycetidae</taxon>
        <taxon>Agaricales</taxon>
        <taxon>Marasmiineae</taxon>
        <taxon>Omphalotaceae</taxon>
        <taxon>Marasmiellus</taxon>
    </lineage>
</organism>
<keyword evidence="5" id="KW-0067">ATP-binding</keyword>
<dbReference type="PANTHER" id="PTHR43033:SF1">
    <property type="entry name" value="TRNA(ILE)-LYSIDINE SYNTHASE-RELATED"/>
    <property type="match status" value="1"/>
</dbReference>
<dbReference type="Pfam" id="PF01171">
    <property type="entry name" value="ATP_bind_3"/>
    <property type="match status" value="1"/>
</dbReference>
<dbReference type="SUPFAM" id="SSF52402">
    <property type="entry name" value="Adenine nucleotide alpha hydrolases-like"/>
    <property type="match status" value="1"/>
</dbReference>
<dbReference type="EMBL" id="JBANRG010000004">
    <property type="protein sequence ID" value="KAK7467536.1"/>
    <property type="molecule type" value="Genomic_DNA"/>
</dbReference>
<protein>
    <recommendedName>
        <fullName evidence="1">tRNA(Ile)-lysidine synthetase</fullName>
        <ecNumber evidence="1">6.3.4.19</ecNumber>
    </recommendedName>
</protein>
<dbReference type="InterPro" id="IPR011063">
    <property type="entry name" value="TilS/TtcA_N"/>
</dbReference>
<evidence type="ECO:0000256" key="3">
    <source>
        <dbReference type="ARBA" id="ARBA00022694"/>
    </source>
</evidence>
<evidence type="ECO:0000256" key="6">
    <source>
        <dbReference type="ARBA" id="ARBA00048539"/>
    </source>
</evidence>
<dbReference type="PANTHER" id="PTHR43033">
    <property type="entry name" value="TRNA(ILE)-LYSIDINE SYNTHASE-RELATED"/>
    <property type="match status" value="1"/>
</dbReference>
<comment type="catalytic activity">
    <reaction evidence="6">
        <text>cytidine(34) in tRNA(Ile2) + L-lysine + ATP = lysidine(34) in tRNA(Ile2) + AMP + diphosphate + H(+)</text>
        <dbReference type="Rhea" id="RHEA:43744"/>
        <dbReference type="Rhea" id="RHEA-COMP:10625"/>
        <dbReference type="Rhea" id="RHEA-COMP:10670"/>
        <dbReference type="ChEBI" id="CHEBI:15378"/>
        <dbReference type="ChEBI" id="CHEBI:30616"/>
        <dbReference type="ChEBI" id="CHEBI:32551"/>
        <dbReference type="ChEBI" id="CHEBI:33019"/>
        <dbReference type="ChEBI" id="CHEBI:82748"/>
        <dbReference type="ChEBI" id="CHEBI:83665"/>
        <dbReference type="ChEBI" id="CHEBI:456215"/>
        <dbReference type="EC" id="6.3.4.19"/>
    </reaction>
</comment>
<dbReference type="InterPro" id="IPR014729">
    <property type="entry name" value="Rossmann-like_a/b/a_fold"/>
</dbReference>
<gene>
    <name evidence="8" type="ORF">VKT23_004590</name>
</gene>
<reference evidence="8 9" key="1">
    <citation type="submission" date="2024-01" db="EMBL/GenBank/DDBJ databases">
        <title>A draft genome for the cacao thread blight pathogen Marasmiellus scandens.</title>
        <authorList>
            <person name="Baruah I.K."/>
            <person name="Leung J."/>
            <person name="Bukari Y."/>
            <person name="Amoako-Attah I."/>
            <person name="Meinhardt L.W."/>
            <person name="Bailey B.A."/>
            <person name="Cohen S.P."/>
        </authorList>
    </citation>
    <scope>NUCLEOTIDE SEQUENCE [LARGE SCALE GENOMIC DNA]</scope>
    <source>
        <strain evidence="8 9">GH-19</strain>
    </source>
</reference>
<evidence type="ECO:0000256" key="2">
    <source>
        <dbReference type="ARBA" id="ARBA00022598"/>
    </source>
</evidence>
<sequence length="539" mass="61604">MFRRCRPPTGWPETLAVSNSGGPDSTCLLFLIQRYLSENAHTSEVPRRAVSIHIDHGLQACSTSMAERCAESAKSMGVEHHTYKIPWSQDSWPERPQKSTFFEHHARTARFRRLFEAMVDLDAKAVAMGHHMDDQVETMLMRIMKGSTPDGAAGMKPVRRWGMGLGVSGQLGIPTWSAHEGMRRWIIRPFLTLPKDRIYTTCKHHNLSYVTDPTNFDEGLAIRNSLRKWLSDPSQLDYPFSPETLQVLDDYGIDLSAGKDQVYPILQELASESENIDQEVDSILNRNTLRSPVGTYLISCSSLASITDTKIKRALILRILRYVSFFPWGSVSAQAHRRRHSLEQIMEKLWHPNPFRSNVAPFCAGAGVCWAPVVIQGDKFRTPGPHLYKAHANNPAGWLAFRQAPSLRNSKSEYWSPLEVNVTQFLTEKLDRMEATAEFLYDSRFLVTFDLKQIPSNVVSNFKDPQAGVEIWVRPRARWFWPAVVLRKDGQDTDIHFKVTLEETDLMSGLKKDMWWRKTENEVESSWVTTKFIRVLNAL</sequence>
<evidence type="ECO:0000313" key="8">
    <source>
        <dbReference type="EMBL" id="KAK7467536.1"/>
    </source>
</evidence>
<dbReference type="Gene3D" id="3.40.50.620">
    <property type="entry name" value="HUPs"/>
    <property type="match status" value="1"/>
</dbReference>
<evidence type="ECO:0000256" key="4">
    <source>
        <dbReference type="ARBA" id="ARBA00022741"/>
    </source>
</evidence>
<dbReference type="InterPro" id="IPR012795">
    <property type="entry name" value="tRNA_Ile_lys_synt_N"/>
</dbReference>